<gene>
    <name evidence="8" type="ORF">DXN05_21700</name>
</gene>
<dbReference type="InterPro" id="IPR003661">
    <property type="entry name" value="HisK_dim/P_dom"/>
</dbReference>
<evidence type="ECO:0000256" key="2">
    <source>
        <dbReference type="ARBA" id="ARBA00012438"/>
    </source>
</evidence>
<sequence length="451" mass="50952">MKKVFPAIVVLIALSLAGIIVFQISWLKNLLQVQQQNLFQNVDYAGIEVANDLSRQASGAQVHVHLHSRQLPGLRMAPKYELGIIKPPQISERYTDFEIYDKLKKAFDKKGLHKLRFEFAVATANDSEGWLLEMQSRNFATAILDSTKNNPQITIPISPESGSDLEGLVGSERLVILIPDVKTQVWQSLVPQIIASGVFVLILIAAFYLTVKTMLNQKKLSEIKSDFINNMTHEFKTPLATISLAVDALRNEKVQNDPQKMGYFNGIIKEENVRMNKHVETILQAALMEKQELKLNLERLHAHDIINHVMENFALVLQQKNARLETYLNASNDLIEADEVHFTNLISNLVDNAIKYSKENLLIKITTHSSNKFLLIRIEDNGIGMSKETVKRIFEKFYRAHTGNLHNVKGFGLGMSYVKTVIDIHKGRIKVDSVLGKGSTFTVEMPLLKEA</sequence>
<dbReference type="Pfam" id="PF02518">
    <property type="entry name" value="HATPase_c"/>
    <property type="match status" value="1"/>
</dbReference>
<keyword evidence="5 8" id="KW-0418">Kinase</keyword>
<evidence type="ECO:0000259" key="7">
    <source>
        <dbReference type="PROSITE" id="PS50109"/>
    </source>
</evidence>
<dbReference type="FunFam" id="3.30.565.10:FF:000006">
    <property type="entry name" value="Sensor histidine kinase WalK"/>
    <property type="match status" value="1"/>
</dbReference>
<dbReference type="PROSITE" id="PS50109">
    <property type="entry name" value="HIS_KIN"/>
    <property type="match status" value="1"/>
</dbReference>
<dbReference type="Gene3D" id="1.10.287.130">
    <property type="match status" value="1"/>
</dbReference>
<evidence type="ECO:0000256" key="4">
    <source>
        <dbReference type="ARBA" id="ARBA00022679"/>
    </source>
</evidence>
<dbReference type="SMART" id="SM00388">
    <property type="entry name" value="HisKA"/>
    <property type="match status" value="1"/>
</dbReference>
<dbReference type="SUPFAM" id="SSF47384">
    <property type="entry name" value="Homodimeric domain of signal transducing histidine kinase"/>
    <property type="match status" value="1"/>
</dbReference>
<evidence type="ECO:0000256" key="3">
    <source>
        <dbReference type="ARBA" id="ARBA00022553"/>
    </source>
</evidence>
<dbReference type="PRINTS" id="PR00344">
    <property type="entry name" value="BCTRLSENSOR"/>
</dbReference>
<reference evidence="8 9" key="1">
    <citation type="submission" date="2018-08" db="EMBL/GenBank/DDBJ databases">
        <title>Chitinophagaceae sp. K23C18032701, a novel bacterium isolated from forest soil.</title>
        <authorList>
            <person name="Wang C."/>
        </authorList>
    </citation>
    <scope>NUCLEOTIDE SEQUENCE [LARGE SCALE GENOMIC DNA]</scope>
    <source>
        <strain evidence="8 9">K23C18032701</strain>
    </source>
</reference>
<comment type="caution">
    <text evidence="8">The sequence shown here is derived from an EMBL/GenBank/DDBJ whole genome shotgun (WGS) entry which is preliminary data.</text>
</comment>
<accession>A0A3E1NE19</accession>
<dbReference type="EC" id="2.7.13.3" evidence="2"/>
<name>A0A3E1NE19_9BACT</name>
<dbReference type="Pfam" id="PF00512">
    <property type="entry name" value="HisKA"/>
    <property type="match status" value="1"/>
</dbReference>
<comment type="catalytic activity">
    <reaction evidence="1">
        <text>ATP + protein L-histidine = ADP + protein N-phospho-L-histidine.</text>
        <dbReference type="EC" id="2.7.13.3"/>
    </reaction>
</comment>
<dbReference type="Gene3D" id="3.30.565.10">
    <property type="entry name" value="Histidine kinase-like ATPase, C-terminal domain"/>
    <property type="match status" value="1"/>
</dbReference>
<dbReference type="AlphaFoldDB" id="A0A3E1NE19"/>
<dbReference type="InterPro" id="IPR005467">
    <property type="entry name" value="His_kinase_dom"/>
</dbReference>
<dbReference type="InterPro" id="IPR003594">
    <property type="entry name" value="HATPase_dom"/>
</dbReference>
<evidence type="ECO:0000256" key="1">
    <source>
        <dbReference type="ARBA" id="ARBA00000085"/>
    </source>
</evidence>
<dbReference type="InterPro" id="IPR036890">
    <property type="entry name" value="HATPase_C_sf"/>
</dbReference>
<evidence type="ECO:0000256" key="6">
    <source>
        <dbReference type="SAM" id="Phobius"/>
    </source>
</evidence>
<evidence type="ECO:0000256" key="5">
    <source>
        <dbReference type="ARBA" id="ARBA00022777"/>
    </source>
</evidence>
<dbReference type="RefSeq" id="WP_116849391.1">
    <property type="nucleotide sequence ID" value="NZ_QTJU01000011.1"/>
</dbReference>
<proteinExistence type="predicted"/>
<organism evidence="8 9">
    <name type="scientific">Deminuibacter soli</name>
    <dbReference type="NCBI Taxonomy" id="2291815"/>
    <lineage>
        <taxon>Bacteria</taxon>
        <taxon>Pseudomonadati</taxon>
        <taxon>Bacteroidota</taxon>
        <taxon>Chitinophagia</taxon>
        <taxon>Chitinophagales</taxon>
        <taxon>Chitinophagaceae</taxon>
        <taxon>Deminuibacter</taxon>
    </lineage>
</organism>
<dbReference type="CDD" id="cd00075">
    <property type="entry name" value="HATPase"/>
    <property type="match status" value="1"/>
</dbReference>
<dbReference type="EMBL" id="QTJU01000011">
    <property type="protein sequence ID" value="RFM26213.1"/>
    <property type="molecule type" value="Genomic_DNA"/>
</dbReference>
<evidence type="ECO:0000313" key="8">
    <source>
        <dbReference type="EMBL" id="RFM26213.1"/>
    </source>
</evidence>
<keyword evidence="4" id="KW-0808">Transferase</keyword>
<dbReference type="CDD" id="cd00082">
    <property type="entry name" value="HisKA"/>
    <property type="match status" value="1"/>
</dbReference>
<protein>
    <recommendedName>
        <fullName evidence="2">histidine kinase</fullName>
        <ecNumber evidence="2">2.7.13.3</ecNumber>
    </recommendedName>
</protein>
<keyword evidence="3" id="KW-0597">Phosphoprotein</keyword>
<feature type="domain" description="Histidine kinase" evidence="7">
    <location>
        <begin position="230"/>
        <end position="449"/>
    </location>
</feature>
<keyword evidence="9" id="KW-1185">Reference proteome</keyword>
<dbReference type="SUPFAM" id="SSF55874">
    <property type="entry name" value="ATPase domain of HSP90 chaperone/DNA topoisomerase II/histidine kinase"/>
    <property type="match status" value="1"/>
</dbReference>
<dbReference type="InterPro" id="IPR036097">
    <property type="entry name" value="HisK_dim/P_sf"/>
</dbReference>
<keyword evidence="6" id="KW-0472">Membrane</keyword>
<keyword evidence="6" id="KW-0812">Transmembrane</keyword>
<dbReference type="PANTHER" id="PTHR43547">
    <property type="entry name" value="TWO-COMPONENT HISTIDINE KINASE"/>
    <property type="match status" value="1"/>
</dbReference>
<dbReference type="GO" id="GO:0000155">
    <property type="term" value="F:phosphorelay sensor kinase activity"/>
    <property type="evidence" value="ECO:0007669"/>
    <property type="project" value="InterPro"/>
</dbReference>
<evidence type="ECO:0000313" key="9">
    <source>
        <dbReference type="Proteomes" id="UP000261284"/>
    </source>
</evidence>
<feature type="transmembrane region" description="Helical" evidence="6">
    <location>
        <begin position="189"/>
        <end position="211"/>
    </location>
</feature>
<dbReference type="SMART" id="SM00387">
    <property type="entry name" value="HATPase_c"/>
    <property type="match status" value="1"/>
</dbReference>
<dbReference type="Proteomes" id="UP000261284">
    <property type="component" value="Unassembled WGS sequence"/>
</dbReference>
<dbReference type="OrthoDB" id="9804645at2"/>
<dbReference type="InterPro" id="IPR004358">
    <property type="entry name" value="Sig_transdc_His_kin-like_C"/>
</dbReference>
<dbReference type="PANTHER" id="PTHR43547:SF2">
    <property type="entry name" value="HYBRID SIGNAL TRANSDUCTION HISTIDINE KINASE C"/>
    <property type="match status" value="1"/>
</dbReference>
<keyword evidence="6" id="KW-1133">Transmembrane helix</keyword>